<keyword evidence="2" id="KW-0597">Phosphoprotein</keyword>
<keyword evidence="5" id="KW-1185">Reference proteome</keyword>
<dbReference type="Gene3D" id="3.40.50.2300">
    <property type="match status" value="1"/>
</dbReference>
<proteinExistence type="predicted"/>
<dbReference type="Gene3D" id="3.60.40.10">
    <property type="entry name" value="PPM-type phosphatase domain"/>
    <property type="match status" value="1"/>
</dbReference>
<feature type="modified residue" description="4-aspartylphosphate" evidence="2">
    <location>
        <position position="53"/>
    </location>
</feature>
<evidence type="ECO:0000256" key="2">
    <source>
        <dbReference type="PROSITE-ProRule" id="PRU00169"/>
    </source>
</evidence>
<dbReference type="InterPro" id="IPR052016">
    <property type="entry name" value="Bact_Sigma-Reg"/>
</dbReference>
<name>A0ABT0LC21_9GAMM</name>
<dbReference type="Pfam" id="PF07228">
    <property type="entry name" value="SpoIIE"/>
    <property type="match status" value="1"/>
</dbReference>
<protein>
    <submittedName>
        <fullName evidence="4">SpoIIE family protein phosphatase</fullName>
    </submittedName>
</protein>
<dbReference type="EMBL" id="JAKIKS010000043">
    <property type="protein sequence ID" value="MCL1125252.1"/>
    <property type="molecule type" value="Genomic_DNA"/>
</dbReference>
<sequence>MKTILLVEDTKVLLMIIKKKLTSRGYHVITALNGNEALLKLQAHPNIQMVLSDWIMPECDGIELCQQLKSPHYARYIFFVLLSARDDQDSIIEGINAGADDFIAKDTNIDELDARLQAGFRTLALNNELVKKNAELDSAYATIKQDLAAAGEFIKRLLPNDPHFARAELNYVSIPSAQIGGDMLGCMQLDENNVGIYLFDVAGHGVSSALMSFSVQQSISVSADSSSLVRQKTDKAPYYKITSPCQVIQQLNELYLSQEGSDLYFTMVYAILNTQTGMLSYAFAGHPPLVWMQNSKDKAVFVEQDSYVVGVFDFAEYTTRTIELAAGDKIWLYSDGITEAEKDSHQFSEARLKELIFDIREQPTSIQANTVINEVRSWQGKEQFDDDVSVLVFEWKGYPEGDEQCNTSSLKKTNTQYFK</sequence>
<evidence type="ECO:0000259" key="3">
    <source>
        <dbReference type="PROSITE" id="PS50110"/>
    </source>
</evidence>
<dbReference type="SUPFAM" id="SSF52172">
    <property type="entry name" value="CheY-like"/>
    <property type="match status" value="1"/>
</dbReference>
<dbReference type="InterPro" id="IPR001789">
    <property type="entry name" value="Sig_transdc_resp-reg_receiver"/>
</dbReference>
<dbReference type="InterPro" id="IPR036457">
    <property type="entry name" value="PPM-type-like_dom_sf"/>
</dbReference>
<dbReference type="InterPro" id="IPR011006">
    <property type="entry name" value="CheY-like_superfamily"/>
</dbReference>
<accession>A0ABT0LC21</accession>
<keyword evidence="1" id="KW-0378">Hydrolase</keyword>
<dbReference type="CDD" id="cd17574">
    <property type="entry name" value="REC_OmpR"/>
    <property type="match status" value="1"/>
</dbReference>
<dbReference type="Proteomes" id="UP001203423">
    <property type="component" value="Unassembled WGS sequence"/>
</dbReference>
<comment type="caution">
    <text evidence="4">The sequence shown here is derived from an EMBL/GenBank/DDBJ whole genome shotgun (WGS) entry which is preliminary data.</text>
</comment>
<gene>
    <name evidence="4" type="ORF">L2764_12395</name>
</gene>
<organism evidence="4 5">
    <name type="scientific">Shewanella surugensis</name>
    <dbReference type="NCBI Taxonomy" id="212020"/>
    <lineage>
        <taxon>Bacteria</taxon>
        <taxon>Pseudomonadati</taxon>
        <taxon>Pseudomonadota</taxon>
        <taxon>Gammaproteobacteria</taxon>
        <taxon>Alteromonadales</taxon>
        <taxon>Shewanellaceae</taxon>
        <taxon>Shewanella</taxon>
    </lineage>
</organism>
<evidence type="ECO:0000256" key="1">
    <source>
        <dbReference type="ARBA" id="ARBA00022801"/>
    </source>
</evidence>
<dbReference type="RefSeq" id="WP_248940568.1">
    <property type="nucleotide sequence ID" value="NZ_JAKIKS010000043.1"/>
</dbReference>
<dbReference type="PANTHER" id="PTHR43156">
    <property type="entry name" value="STAGE II SPORULATION PROTEIN E-RELATED"/>
    <property type="match status" value="1"/>
</dbReference>
<dbReference type="InterPro" id="IPR001932">
    <property type="entry name" value="PPM-type_phosphatase-like_dom"/>
</dbReference>
<reference evidence="4 5" key="1">
    <citation type="submission" date="2022-01" db="EMBL/GenBank/DDBJ databases">
        <title>Whole genome-based taxonomy of the Shewanellaceae.</title>
        <authorList>
            <person name="Martin-Rodriguez A.J."/>
        </authorList>
    </citation>
    <scope>NUCLEOTIDE SEQUENCE [LARGE SCALE GENOMIC DNA]</scope>
    <source>
        <strain evidence="4 5">DSM 17177</strain>
    </source>
</reference>
<dbReference type="SMART" id="SM00331">
    <property type="entry name" value="PP2C_SIG"/>
    <property type="match status" value="1"/>
</dbReference>
<dbReference type="SMART" id="SM00448">
    <property type="entry name" value="REC"/>
    <property type="match status" value="1"/>
</dbReference>
<feature type="domain" description="Response regulatory" evidence="3">
    <location>
        <begin position="3"/>
        <end position="120"/>
    </location>
</feature>
<dbReference type="PANTHER" id="PTHR43156:SF2">
    <property type="entry name" value="STAGE II SPORULATION PROTEIN E"/>
    <property type="match status" value="1"/>
</dbReference>
<dbReference type="PROSITE" id="PS50110">
    <property type="entry name" value="RESPONSE_REGULATORY"/>
    <property type="match status" value="1"/>
</dbReference>
<evidence type="ECO:0000313" key="5">
    <source>
        <dbReference type="Proteomes" id="UP001203423"/>
    </source>
</evidence>
<dbReference type="Pfam" id="PF00072">
    <property type="entry name" value="Response_reg"/>
    <property type="match status" value="1"/>
</dbReference>
<dbReference type="SUPFAM" id="SSF81606">
    <property type="entry name" value="PP2C-like"/>
    <property type="match status" value="1"/>
</dbReference>
<evidence type="ECO:0000313" key="4">
    <source>
        <dbReference type="EMBL" id="MCL1125252.1"/>
    </source>
</evidence>